<evidence type="ECO:0000256" key="2">
    <source>
        <dbReference type="ARBA" id="ARBA00022679"/>
    </source>
</evidence>
<dbReference type="PANTHER" id="PTHR43464">
    <property type="entry name" value="METHYLTRANSFERASE"/>
    <property type="match status" value="1"/>
</dbReference>
<evidence type="ECO:0000256" key="3">
    <source>
        <dbReference type="ARBA" id="ARBA00022691"/>
    </source>
</evidence>
<accession>A0A844QJC8</accession>
<name>A0A844QJC8_9HYPH</name>
<proteinExistence type="predicted"/>
<dbReference type="Pfam" id="PF13489">
    <property type="entry name" value="Methyltransf_23"/>
    <property type="match status" value="1"/>
</dbReference>
<dbReference type="Gene3D" id="3.40.50.150">
    <property type="entry name" value="Vaccinia Virus protein VP39"/>
    <property type="match status" value="1"/>
</dbReference>
<dbReference type="GO" id="GO:0008168">
    <property type="term" value="F:methyltransferase activity"/>
    <property type="evidence" value="ECO:0007669"/>
    <property type="project" value="UniProtKB-KW"/>
</dbReference>
<dbReference type="EMBL" id="WPHG01000007">
    <property type="protein sequence ID" value="MVA99672.1"/>
    <property type="molecule type" value="Genomic_DNA"/>
</dbReference>
<dbReference type="InterPro" id="IPR029063">
    <property type="entry name" value="SAM-dependent_MTases_sf"/>
</dbReference>
<dbReference type="SUPFAM" id="SSF53335">
    <property type="entry name" value="S-adenosyl-L-methionine-dependent methyltransferases"/>
    <property type="match status" value="1"/>
</dbReference>
<evidence type="ECO:0000313" key="5">
    <source>
        <dbReference type="Proteomes" id="UP000463224"/>
    </source>
</evidence>
<evidence type="ECO:0000256" key="1">
    <source>
        <dbReference type="ARBA" id="ARBA00022603"/>
    </source>
</evidence>
<organism evidence="4 5">
    <name type="scientific">Nitratireductor arenosus</name>
    <dbReference type="NCBI Taxonomy" id="2682096"/>
    <lineage>
        <taxon>Bacteria</taxon>
        <taxon>Pseudomonadati</taxon>
        <taxon>Pseudomonadota</taxon>
        <taxon>Alphaproteobacteria</taxon>
        <taxon>Hyphomicrobiales</taxon>
        <taxon>Phyllobacteriaceae</taxon>
        <taxon>Nitratireductor</taxon>
    </lineage>
</organism>
<keyword evidence="1 4" id="KW-0489">Methyltransferase</keyword>
<dbReference type="GO" id="GO:0032259">
    <property type="term" value="P:methylation"/>
    <property type="evidence" value="ECO:0007669"/>
    <property type="project" value="UniProtKB-KW"/>
</dbReference>
<dbReference type="CDD" id="cd02440">
    <property type="entry name" value="AdoMet_MTases"/>
    <property type="match status" value="1"/>
</dbReference>
<protein>
    <submittedName>
        <fullName evidence="4">Methyltransferase domain-containing protein</fullName>
    </submittedName>
</protein>
<dbReference type="Proteomes" id="UP000463224">
    <property type="component" value="Unassembled WGS sequence"/>
</dbReference>
<sequence>MDDVLDGYAAVSDAWVARSEAISPERLYTPVADLFPRRPLRVADIGAGTGRDAAWLADQGHRVVAVEPVARLRCAGAALHADAGISWLDDRLPELGHLAALDPFDLMLVVGVWQHLADRHRPLAMSRLAEALAPGGLMIMALRHGPGAPGRPVSAIRSSDTVALASANGLGLLRKTQTASIQPQNRALGVHWTWLAITRPDRSCLPAEIGSGMNNGMA</sequence>
<gene>
    <name evidence="4" type="ORF">GN330_20680</name>
</gene>
<dbReference type="PANTHER" id="PTHR43464:SF19">
    <property type="entry name" value="UBIQUINONE BIOSYNTHESIS O-METHYLTRANSFERASE, MITOCHONDRIAL"/>
    <property type="match status" value="1"/>
</dbReference>
<evidence type="ECO:0000313" key="4">
    <source>
        <dbReference type="EMBL" id="MVA99672.1"/>
    </source>
</evidence>
<comment type="caution">
    <text evidence="4">The sequence shown here is derived from an EMBL/GenBank/DDBJ whole genome shotgun (WGS) entry which is preliminary data.</text>
</comment>
<keyword evidence="5" id="KW-1185">Reference proteome</keyword>
<reference evidence="4 5" key="1">
    <citation type="submission" date="2019-12" db="EMBL/GenBank/DDBJ databases">
        <title>Nitratireductor arenosus sp. nov., Isolated from sea sand, Jeju island, South Korea.</title>
        <authorList>
            <person name="Kim W."/>
        </authorList>
    </citation>
    <scope>NUCLEOTIDE SEQUENCE [LARGE SCALE GENOMIC DNA]</scope>
    <source>
        <strain evidence="4 5">CAU 1489</strain>
    </source>
</reference>
<keyword evidence="2 4" id="KW-0808">Transferase</keyword>
<dbReference type="AlphaFoldDB" id="A0A844QJC8"/>
<keyword evidence="3" id="KW-0949">S-adenosyl-L-methionine</keyword>